<dbReference type="GO" id="GO:0022857">
    <property type="term" value="F:transmembrane transporter activity"/>
    <property type="evidence" value="ECO:0007669"/>
    <property type="project" value="InterPro"/>
</dbReference>
<dbReference type="PROSITE" id="PS00216">
    <property type="entry name" value="SUGAR_TRANSPORT_1"/>
    <property type="match status" value="1"/>
</dbReference>
<keyword evidence="2" id="KW-0813">Transport</keyword>
<dbReference type="InterPro" id="IPR050549">
    <property type="entry name" value="MFS_Trehalose_Transporter"/>
</dbReference>
<accession>A0A1Y1KKF3</accession>
<keyword evidence="6 8" id="KW-1133">Transmembrane helix</keyword>
<dbReference type="AlphaFoldDB" id="A0A1Y1KKF3"/>
<keyword evidence="12" id="KW-1185">Reference proteome</keyword>
<evidence type="ECO:0000256" key="3">
    <source>
        <dbReference type="ARBA" id="ARBA00022475"/>
    </source>
</evidence>
<reference evidence="11 12" key="2">
    <citation type="journal article" date="2018" name="Elife">
        <title>Firefly genomes illuminate parallel origins of bioluminescence in beetles.</title>
        <authorList>
            <person name="Fallon T.R."/>
            <person name="Lower S.E."/>
            <person name="Chang C.H."/>
            <person name="Bessho-Uehara M."/>
            <person name="Martin G.J."/>
            <person name="Bewick A.J."/>
            <person name="Behringer M."/>
            <person name="Debat H.J."/>
            <person name="Wong I."/>
            <person name="Day J.C."/>
            <person name="Suvorov A."/>
            <person name="Silva C.J."/>
            <person name="Stanger-Hall K.F."/>
            <person name="Hall D.W."/>
            <person name="Schmitz R.J."/>
            <person name="Nelson D.R."/>
            <person name="Lewis S.M."/>
            <person name="Shigenobu S."/>
            <person name="Bybee S.M."/>
            <person name="Larracuente A.M."/>
            <person name="Oba Y."/>
            <person name="Weng J.K."/>
        </authorList>
    </citation>
    <scope>NUCLEOTIDE SEQUENCE [LARGE SCALE GENOMIC DNA]</scope>
    <source>
        <strain evidence="11">1611_PpyrPB1</strain>
        <tissue evidence="11">Whole body</tissue>
    </source>
</reference>
<evidence type="ECO:0000313" key="10">
    <source>
        <dbReference type="EMBL" id="JAV59886.1"/>
    </source>
</evidence>
<dbReference type="Gene3D" id="1.20.1250.20">
    <property type="entry name" value="MFS general substrate transporter like domains"/>
    <property type="match status" value="1"/>
</dbReference>
<dbReference type="FunFam" id="1.20.1250.20:FF:000218">
    <property type="entry name" value="facilitated trehalose transporter Tret1"/>
    <property type="match status" value="1"/>
</dbReference>
<feature type="transmembrane region" description="Helical" evidence="8">
    <location>
        <begin position="130"/>
        <end position="148"/>
    </location>
</feature>
<dbReference type="Proteomes" id="UP000327044">
    <property type="component" value="Unassembled WGS sequence"/>
</dbReference>
<evidence type="ECO:0000313" key="11">
    <source>
        <dbReference type="EMBL" id="KAB0801457.1"/>
    </source>
</evidence>
<feature type="transmembrane region" description="Helical" evidence="8">
    <location>
        <begin position="306"/>
        <end position="328"/>
    </location>
</feature>
<feature type="transmembrane region" description="Helical" evidence="8">
    <location>
        <begin position="376"/>
        <end position="394"/>
    </location>
</feature>
<feature type="transmembrane region" description="Helical" evidence="8">
    <location>
        <begin position="154"/>
        <end position="179"/>
    </location>
</feature>
<gene>
    <name evidence="11" type="ORF">PPYR_05811</name>
</gene>
<dbReference type="InterPro" id="IPR005829">
    <property type="entry name" value="Sugar_transporter_CS"/>
</dbReference>
<dbReference type="InterPro" id="IPR020846">
    <property type="entry name" value="MFS_dom"/>
</dbReference>
<evidence type="ECO:0000256" key="4">
    <source>
        <dbReference type="ARBA" id="ARBA00022597"/>
    </source>
</evidence>
<protein>
    <recommendedName>
        <fullName evidence="9">Major facilitator superfamily (MFS) profile domain-containing protein</fullName>
    </recommendedName>
</protein>
<evidence type="ECO:0000256" key="8">
    <source>
        <dbReference type="SAM" id="Phobius"/>
    </source>
</evidence>
<feature type="transmembrane region" description="Helical" evidence="8">
    <location>
        <begin position="75"/>
        <end position="97"/>
    </location>
</feature>
<evidence type="ECO:0000256" key="2">
    <source>
        <dbReference type="ARBA" id="ARBA00022448"/>
    </source>
</evidence>
<evidence type="ECO:0000256" key="1">
    <source>
        <dbReference type="ARBA" id="ARBA00004651"/>
    </source>
</evidence>
<sequence>MARDYLAMTIAGLSSMSSGMHYGWTSTALPQLVGNGSHIPTTSEDEYWISVSYFGGSLIASALASFLMRYIGQKGVIIFATLLLIISWVIIACAQSIAEIIIARTFSGAGDAILLCALTVYVAEISKPSLRGFFLSSMMVYGMLGILAENVIGTFATFRTCAIISAAVPSAVFLLLFFVPESPYRLVSKGNMDGARTALRKLRNTDVVDDELERILSMIYDEKVSVSTYLRLFTSSYNRRTIYICFTLISVHVFSGNIVFIFHTQEIFQDVGGPLENWISSLIYLTAQLVFTLLGLALVDKYGRRPLLLISTVGVTLSLAIESVYFYLKDGLHLNMESVNFIPLVGMMLFLLGFSVGLQIIPVVISGELFAPNVKFFALSLYEGYFCVISVVGLKLFQISLDAYGLYAPFSLFTLCGFFGFLFVYYCVPETKQKTLEAIQMEIVGKSEKLAIPSSRLLGSRQTAQTKS</sequence>
<feature type="transmembrane region" description="Helical" evidence="8">
    <location>
        <begin position="340"/>
        <end position="364"/>
    </location>
</feature>
<dbReference type="InterPro" id="IPR036259">
    <property type="entry name" value="MFS_trans_sf"/>
</dbReference>
<feature type="transmembrane region" description="Helical" evidence="8">
    <location>
        <begin position="47"/>
        <end position="68"/>
    </location>
</feature>
<feature type="transmembrane region" description="Helical" evidence="8">
    <location>
        <begin position="282"/>
        <end position="299"/>
    </location>
</feature>
<dbReference type="EMBL" id="GEZM01085924">
    <property type="protein sequence ID" value="JAV59886.1"/>
    <property type="molecule type" value="Transcribed_RNA"/>
</dbReference>
<reference evidence="10" key="1">
    <citation type="journal article" date="2016" name="Sci. Rep.">
        <title>Molecular characterization of firefly nuptial gifts: a multi-omics approach sheds light on postcopulatory sexual selection.</title>
        <authorList>
            <person name="Al-Wathiqui N."/>
            <person name="Fallon T.R."/>
            <person name="South A."/>
            <person name="Weng J.K."/>
            <person name="Lewis S.M."/>
        </authorList>
    </citation>
    <scope>NUCLEOTIDE SEQUENCE</scope>
</reference>
<evidence type="ECO:0000313" key="12">
    <source>
        <dbReference type="Proteomes" id="UP000327044"/>
    </source>
</evidence>
<dbReference type="EMBL" id="VVIM01000003">
    <property type="protein sequence ID" value="KAB0801457.1"/>
    <property type="molecule type" value="Genomic_DNA"/>
</dbReference>
<evidence type="ECO:0000256" key="5">
    <source>
        <dbReference type="ARBA" id="ARBA00022692"/>
    </source>
</evidence>
<feature type="transmembrane region" description="Helical" evidence="8">
    <location>
        <begin position="103"/>
        <end position="123"/>
    </location>
</feature>
<dbReference type="SUPFAM" id="SSF103473">
    <property type="entry name" value="MFS general substrate transporter"/>
    <property type="match status" value="1"/>
</dbReference>
<dbReference type="OrthoDB" id="4540492at2759"/>
<organism evidence="10">
    <name type="scientific">Photinus pyralis</name>
    <name type="common">Common eastern firefly</name>
    <name type="synonym">Lampyris pyralis</name>
    <dbReference type="NCBI Taxonomy" id="7054"/>
    <lineage>
        <taxon>Eukaryota</taxon>
        <taxon>Metazoa</taxon>
        <taxon>Ecdysozoa</taxon>
        <taxon>Arthropoda</taxon>
        <taxon>Hexapoda</taxon>
        <taxon>Insecta</taxon>
        <taxon>Pterygota</taxon>
        <taxon>Neoptera</taxon>
        <taxon>Endopterygota</taxon>
        <taxon>Coleoptera</taxon>
        <taxon>Polyphaga</taxon>
        <taxon>Elateriformia</taxon>
        <taxon>Elateroidea</taxon>
        <taxon>Lampyridae</taxon>
        <taxon>Lampyrinae</taxon>
        <taxon>Photinus</taxon>
    </lineage>
</organism>
<evidence type="ECO:0000256" key="6">
    <source>
        <dbReference type="ARBA" id="ARBA00022989"/>
    </source>
</evidence>
<comment type="subcellular location">
    <subcellularLocation>
        <location evidence="1">Cell membrane</location>
        <topology evidence="1">Multi-pass membrane protein</topology>
    </subcellularLocation>
</comment>
<dbReference type="PANTHER" id="PTHR48021">
    <property type="match status" value="1"/>
</dbReference>
<dbReference type="InterPro" id="IPR005828">
    <property type="entry name" value="MFS_sugar_transport-like"/>
</dbReference>
<name>A0A1Y1KKF3_PHOPY</name>
<dbReference type="Pfam" id="PF00083">
    <property type="entry name" value="Sugar_tr"/>
    <property type="match status" value="1"/>
</dbReference>
<keyword evidence="4" id="KW-0762">Sugar transport</keyword>
<feature type="domain" description="Major facilitator superfamily (MFS) profile" evidence="9">
    <location>
        <begin position="7"/>
        <end position="432"/>
    </location>
</feature>
<keyword evidence="7 8" id="KW-0472">Membrane</keyword>
<evidence type="ECO:0000259" key="9">
    <source>
        <dbReference type="PROSITE" id="PS50850"/>
    </source>
</evidence>
<dbReference type="PANTHER" id="PTHR48021:SF46">
    <property type="entry name" value="MAJOR FACILITATOR SUPERFAMILY (MFS) PROFILE DOMAIN-CONTAINING PROTEIN"/>
    <property type="match status" value="1"/>
</dbReference>
<proteinExistence type="predicted"/>
<dbReference type="PROSITE" id="PS50850">
    <property type="entry name" value="MFS"/>
    <property type="match status" value="1"/>
</dbReference>
<evidence type="ECO:0000256" key="7">
    <source>
        <dbReference type="ARBA" id="ARBA00023136"/>
    </source>
</evidence>
<dbReference type="InParanoid" id="A0A1Y1KKF3"/>
<keyword evidence="3" id="KW-1003">Cell membrane</keyword>
<keyword evidence="5 8" id="KW-0812">Transmembrane</keyword>
<reference evidence="11" key="3">
    <citation type="submission" date="2019-08" db="EMBL/GenBank/DDBJ databases">
        <authorList>
            <consortium name="Photinus pyralis genome working group"/>
            <person name="Fallon T.R."/>
            <person name="Sander Lower S.E."/>
            <person name="Weng J.-K."/>
        </authorList>
    </citation>
    <scope>NUCLEOTIDE SEQUENCE</scope>
    <source>
        <strain evidence="11">1611_PpyrPB1</strain>
        <tissue evidence="11">Whole body</tissue>
    </source>
</reference>
<feature type="transmembrane region" description="Helical" evidence="8">
    <location>
        <begin position="406"/>
        <end position="428"/>
    </location>
</feature>
<dbReference type="GO" id="GO:0005886">
    <property type="term" value="C:plasma membrane"/>
    <property type="evidence" value="ECO:0007669"/>
    <property type="project" value="UniProtKB-SubCell"/>
</dbReference>
<feature type="transmembrane region" description="Helical" evidence="8">
    <location>
        <begin position="241"/>
        <end position="262"/>
    </location>
</feature>